<keyword evidence="6" id="KW-0472">Membrane</keyword>
<dbReference type="InterPro" id="IPR000479">
    <property type="entry name" value="CIMR_rpt"/>
</dbReference>
<dbReference type="PANTHER" id="PTHR15071">
    <property type="entry name" value="MANNOSE-6-PHOSPHATE RECEPTOR FAMILY MEMBER"/>
    <property type="match status" value="1"/>
</dbReference>
<reference evidence="9 10" key="1">
    <citation type="submission" date="2015-07" db="EMBL/GenBank/DDBJ databases">
        <title>The genome of Eufriesea mexicana.</title>
        <authorList>
            <person name="Pan H."/>
            <person name="Kapheim K."/>
        </authorList>
    </citation>
    <scope>NUCLEOTIDE SEQUENCE [LARGE SCALE GENOMIC DNA]</scope>
    <source>
        <strain evidence="9">0111107269</strain>
        <tissue evidence="9">Whole body</tissue>
    </source>
</reference>
<feature type="domain" description="MRH" evidence="8">
    <location>
        <begin position="562"/>
        <end position="698"/>
    </location>
</feature>
<evidence type="ECO:0000256" key="4">
    <source>
        <dbReference type="ARBA" id="ARBA00022729"/>
    </source>
</evidence>
<name>A0A310SF73_9HYME</name>
<sequence length="698" mass="78732">MYFIQDTPRIDDNFCIIREPVLKYFSYNFTTLTNPEKDVVINLENDTNLRLQLCSPLKEKCNGKDGYGICLVKNKVEKGIGKLPPKVNVKDGRILFIFTGDDCMPDTNYTVNILMKCDYEAGNSSYSDVIYDAKLQPCNIYLIWKTSFACGPRTTIQNCSVTENGLHYDLSPLTSYSHNYVIYMSNKVFPKIILNVCHSVIFEYGALCLHSGACLQNSSKTEYVNLGMVEHPPFIEDGKLKLKYVTGDMCKVRNVALPHIMTTINFICDFKADTDPEYIGGGEVCNYHIRWKTAAACSVESLRDHSIATAGKCTVNNPLTNFMYDLRPLMNKNFYTLTNNGMEYEIGICESLVDKSCVSGTVCITKNRTSLGKANTNLMWEEGKPYLNYTDGDSCGNGQQRYTIIAFICGTEGFPDGPFIMEQNTCQTIIHWNTTLVCEKRVKCATDDDEINLSSLIKSDSNYIIKMNETKFLINICGPLVPVSGLSCAHGSAICKTTLNSNNEYINEISLGFPKESPIINKNRETVLRYGFPEFKKYEDCTYVFEWKTSITCGASIGNWTSPCIIRDQLLSHECNLSLLHKNKKVYYVKNKQGKKYSISIYSGEKICDGSAVCQGSNGYGSLANVIFDYGRDVIKLQYFNGSKCGNSSYTSEVRFICNKSVGIGAPKLLWLQKYHRAHKIEQLNKEYIIAWHIYIQS</sequence>
<evidence type="ECO:0000259" key="8">
    <source>
        <dbReference type="PROSITE" id="PS51914"/>
    </source>
</evidence>
<dbReference type="EMBL" id="KQ775195">
    <property type="protein sequence ID" value="OAD52268.1"/>
    <property type="molecule type" value="Genomic_DNA"/>
</dbReference>
<dbReference type="Pfam" id="PF00878">
    <property type="entry name" value="CIMR"/>
    <property type="match status" value="4"/>
</dbReference>
<organism evidence="9 10">
    <name type="scientific">Eufriesea mexicana</name>
    <dbReference type="NCBI Taxonomy" id="516756"/>
    <lineage>
        <taxon>Eukaryota</taxon>
        <taxon>Metazoa</taxon>
        <taxon>Ecdysozoa</taxon>
        <taxon>Arthropoda</taxon>
        <taxon>Hexapoda</taxon>
        <taxon>Insecta</taxon>
        <taxon>Pterygota</taxon>
        <taxon>Neoptera</taxon>
        <taxon>Endopterygota</taxon>
        <taxon>Hymenoptera</taxon>
        <taxon>Apocrita</taxon>
        <taxon>Aculeata</taxon>
        <taxon>Apoidea</taxon>
        <taxon>Anthophila</taxon>
        <taxon>Apidae</taxon>
        <taxon>Eufriesea</taxon>
    </lineage>
</organism>
<comment type="subcellular location">
    <subcellularLocation>
        <location evidence="1">Endomembrane system</location>
    </subcellularLocation>
</comment>
<protein>
    <submittedName>
        <fullName evidence="9">Cation-independent mannose-6-phosphate receptor</fullName>
    </submittedName>
</protein>
<dbReference type="PROSITE" id="PS51914">
    <property type="entry name" value="MRH"/>
    <property type="match status" value="5"/>
</dbReference>
<evidence type="ECO:0000256" key="3">
    <source>
        <dbReference type="ARBA" id="ARBA00022692"/>
    </source>
</evidence>
<dbReference type="InterPro" id="IPR044865">
    <property type="entry name" value="MRH_dom"/>
</dbReference>
<dbReference type="PANTHER" id="PTHR15071:SF0">
    <property type="entry name" value="MANNOSE 6-PHOSPHATE RECEPTOR-LIKE PROTEIN 1"/>
    <property type="match status" value="1"/>
</dbReference>
<dbReference type="InterPro" id="IPR009011">
    <property type="entry name" value="Man6P_isomerase_rcpt-bd_dom_sf"/>
</dbReference>
<evidence type="ECO:0000313" key="10">
    <source>
        <dbReference type="Proteomes" id="UP000250275"/>
    </source>
</evidence>
<dbReference type="GO" id="GO:0000139">
    <property type="term" value="C:Golgi membrane"/>
    <property type="evidence" value="ECO:0007669"/>
    <property type="project" value="UniProtKB-SubCell"/>
</dbReference>
<dbReference type="GO" id="GO:0005537">
    <property type="term" value="F:D-mannose binding"/>
    <property type="evidence" value="ECO:0007669"/>
    <property type="project" value="InterPro"/>
</dbReference>
<keyword evidence="9" id="KW-0675">Receptor</keyword>
<dbReference type="OrthoDB" id="4504960at2759"/>
<keyword evidence="5" id="KW-1133">Transmembrane helix</keyword>
<evidence type="ECO:0000256" key="6">
    <source>
        <dbReference type="ARBA" id="ARBA00023136"/>
    </source>
</evidence>
<feature type="domain" description="MRH" evidence="8">
    <location>
        <begin position="13"/>
        <end position="152"/>
    </location>
</feature>
<evidence type="ECO:0000256" key="5">
    <source>
        <dbReference type="ARBA" id="ARBA00022989"/>
    </source>
</evidence>
<keyword evidence="10" id="KW-1185">Reference proteome</keyword>
<keyword evidence="7" id="KW-1015">Disulfide bond</keyword>
<dbReference type="SMART" id="SM01404">
    <property type="entry name" value="CIMR"/>
    <property type="match status" value="4"/>
</dbReference>
<gene>
    <name evidence="9" type="ORF">WN48_02220</name>
</gene>
<keyword evidence="2" id="KW-0813">Transport</keyword>
<dbReference type="GO" id="GO:0010008">
    <property type="term" value="C:endosome membrane"/>
    <property type="evidence" value="ECO:0007669"/>
    <property type="project" value="UniProtKB-SubCell"/>
</dbReference>
<proteinExistence type="predicted"/>
<evidence type="ECO:0000256" key="7">
    <source>
        <dbReference type="ARBA" id="ARBA00023157"/>
    </source>
</evidence>
<dbReference type="Proteomes" id="UP000250275">
    <property type="component" value="Unassembled WGS sequence"/>
</dbReference>
<dbReference type="Gene3D" id="2.70.130.10">
    <property type="entry name" value="Mannose-6-phosphate receptor binding domain"/>
    <property type="match status" value="5"/>
</dbReference>
<evidence type="ECO:0000256" key="1">
    <source>
        <dbReference type="ARBA" id="ARBA00004308"/>
    </source>
</evidence>
<keyword evidence="4" id="KW-0732">Signal</keyword>
<accession>A0A310SF73</accession>
<dbReference type="GO" id="GO:0007041">
    <property type="term" value="P:lysosomal transport"/>
    <property type="evidence" value="ECO:0007669"/>
    <property type="project" value="InterPro"/>
</dbReference>
<dbReference type="AlphaFoldDB" id="A0A310SF73"/>
<evidence type="ECO:0000313" key="9">
    <source>
        <dbReference type="EMBL" id="OAD52268.1"/>
    </source>
</evidence>
<feature type="domain" description="MRH" evidence="8">
    <location>
        <begin position="311"/>
        <end position="440"/>
    </location>
</feature>
<dbReference type="SUPFAM" id="SSF50911">
    <property type="entry name" value="Mannose 6-phosphate receptor domain"/>
    <property type="match status" value="5"/>
</dbReference>
<keyword evidence="3" id="KW-0812">Transmembrane</keyword>
<dbReference type="GO" id="GO:0038023">
    <property type="term" value="F:signaling receptor activity"/>
    <property type="evidence" value="ECO:0007669"/>
    <property type="project" value="InterPro"/>
</dbReference>
<evidence type="ECO:0000256" key="2">
    <source>
        <dbReference type="ARBA" id="ARBA00022448"/>
    </source>
</evidence>
<feature type="domain" description="MRH" evidence="8">
    <location>
        <begin position="157"/>
        <end position="299"/>
    </location>
</feature>
<feature type="domain" description="MRH" evidence="8">
    <location>
        <begin position="442"/>
        <end position="555"/>
    </location>
</feature>